<keyword evidence="14" id="KW-1185">Reference proteome</keyword>
<dbReference type="PROSITE" id="PS50261">
    <property type="entry name" value="G_PROTEIN_RECEP_F2_4"/>
    <property type="match status" value="1"/>
</dbReference>
<organism evidence="13 14">
    <name type="scientific">Patiria miniata</name>
    <name type="common">Bat star</name>
    <name type="synonym">Asterina miniata</name>
    <dbReference type="NCBI Taxonomy" id="46514"/>
    <lineage>
        <taxon>Eukaryota</taxon>
        <taxon>Metazoa</taxon>
        <taxon>Echinodermata</taxon>
        <taxon>Eleutherozoa</taxon>
        <taxon>Asterozoa</taxon>
        <taxon>Asteroidea</taxon>
        <taxon>Valvatacea</taxon>
        <taxon>Valvatida</taxon>
        <taxon>Asterinidae</taxon>
        <taxon>Patiria</taxon>
    </lineage>
</organism>
<dbReference type="InterPro" id="IPR036024">
    <property type="entry name" value="Somatomedin_B-like_dom_sf"/>
</dbReference>
<dbReference type="RefSeq" id="XP_038052416.1">
    <property type="nucleotide sequence ID" value="XM_038196488.1"/>
</dbReference>
<dbReference type="SMART" id="SM00202">
    <property type="entry name" value="SR"/>
    <property type="match status" value="2"/>
</dbReference>
<dbReference type="GeneID" id="119725128"/>
<feature type="region of interest" description="Disordered" evidence="7">
    <location>
        <begin position="1278"/>
        <end position="1312"/>
    </location>
</feature>
<feature type="disulfide bond" evidence="6">
    <location>
        <begin position="352"/>
        <end position="362"/>
    </location>
</feature>
<dbReference type="CDD" id="cd15039">
    <property type="entry name" value="7tmB3_Methuselah-like"/>
    <property type="match status" value="1"/>
</dbReference>
<dbReference type="Gene3D" id="3.10.250.10">
    <property type="entry name" value="SRCR-like domain"/>
    <property type="match status" value="3"/>
</dbReference>
<evidence type="ECO:0000256" key="8">
    <source>
        <dbReference type="SAM" id="Phobius"/>
    </source>
</evidence>
<evidence type="ECO:0000313" key="14">
    <source>
        <dbReference type="Proteomes" id="UP000887568"/>
    </source>
</evidence>
<dbReference type="SUPFAM" id="SSF56487">
    <property type="entry name" value="SRCR-like"/>
    <property type="match status" value="2"/>
</dbReference>
<evidence type="ECO:0000313" key="13">
    <source>
        <dbReference type="EnsemblMetazoa" id="XP_038052416.1"/>
    </source>
</evidence>
<proteinExistence type="predicted"/>
<dbReference type="PROSITE" id="PS50958">
    <property type="entry name" value="SMB_2"/>
    <property type="match status" value="1"/>
</dbReference>
<feature type="domain" description="G-protein coupled receptors family 2 profile 2" evidence="10">
    <location>
        <begin position="931"/>
        <end position="1261"/>
    </location>
</feature>
<feature type="domain" description="SRCR" evidence="11">
    <location>
        <begin position="41"/>
        <end position="160"/>
    </location>
</feature>
<feature type="transmembrane region" description="Helical" evidence="8">
    <location>
        <begin position="1088"/>
        <end position="1113"/>
    </location>
</feature>
<feature type="domain" description="SMB" evidence="12">
    <location>
        <begin position="396"/>
        <end position="448"/>
    </location>
</feature>
<comment type="caution">
    <text evidence="6">Lacks conserved residue(s) required for the propagation of feature annotation.</text>
</comment>
<feature type="transmembrane region" description="Helical" evidence="8">
    <location>
        <begin position="1208"/>
        <end position="1230"/>
    </location>
</feature>
<sequence>MICWGNSFFVGLFAVLLSFAVVTLCAHTGDDQLQENDDTYYRLFGGTSPKEGVLQFHSTPNETWNTMCYSRSSGLVVYPDIWASVCKQLGYKVYCSSDSLGPAALGFTSQDGLAIADFPLRRARFSCPISDGAASGCSLVADMADHDDCTLDEAVWLECDSVLDFHLEYGFHGNTGMLLARCSNSTRWKAVCGNLWKLLEHEHQVACRHLGYSDAARSTAYVIPTWTLSTSFDILLDCVKCTGKEDSLVDCEIFQPSTDACSGFAGLDCSEDEERRLELRLVDSKYEASGIVVGRHHPSDKWGAICQQTWDDRDAQVACRHLGYVTSIVVNLVHRNTTSLGFNGTFLSGVGCYGHESDLSRCELASDRDVVCDQLAYVECIAETERFDIPAYLCGEINFCGFECNQGRRDTLRIFKQETCKCDSLCEYFEDCCYDYRSNCVMPQVEVDLGHYACVSVTRQVQMDDNYDNWGYALVSFCPKWWTDASTRQSCEKMADRDDVIGTLPIYDEEGAVYKNVFCAACHRVGPESLHPWPISVQYIDNGGNFQMFDWKFNVTVHGVPTGIYSVEPPPHITARSCPVNTIKSCLPEFKNTSLESACQQYFAPLEINAALYHNPHCAMCNGLSVSPTDTCRSLCPKCRNQENWDFCVVSCSPRQEAEPLPTVEALFNFAFGWKRERFMPDWRAVCPFLGRCRRVLCVSGRFTADGGCLLPGSAPPPVLPWFSLLDDSCTESINRSLDPDVLYWKAVPILANPTFDFDPHAEFSVSVITESPAALELNLSSLFENHKSILGRCNITEVNVYISEGAPLLADLESCANFTQVATDVFQDSQDANESSLEFLIFRSFKWSKQNSDFIRNVLVPTECLEVLTLGCQQIVLFPPDEFAFRDSSGSITHTARGKDFHPGEFVLMPHGQAAVCGPVQWTDPNEFAMGVVALVCSCASLVALTATFVTYCAFSELRNMPGLFIMNLVVALFVALFLAVMVWGLDFIGNACAVSASLVHLNWLAAFFWMAMLSYNAAKTFGGSNIAQRRSGPNYRKFLASVIIVWGGALLVVTICLILHYCNCTALTPIYSEIQPCMIADANARLFFFGVPVATSLLISGACFVSVIFSVRKARKDSKIIHQRGRAEEVLKEVKIYAKVNIKYEHNHTNRFIYFISGHIRFYNLTYRLRFLLGQRASHGICYFNNYMLHVCHTFRLKAPTKVRSSVIFFSQQLGVLIGVTWVLAFVFELFDHVVFSYINVTVNALQGFFIFVAFCLNQRVRALWRKKLLSLNSKRRGHQSSSNTPTGTHSTINDDKQSKQKPDVQETRL</sequence>
<evidence type="ECO:0000256" key="2">
    <source>
        <dbReference type="ARBA" id="ARBA00022692"/>
    </source>
</evidence>
<evidence type="ECO:0000256" key="7">
    <source>
        <dbReference type="SAM" id="MobiDB-lite"/>
    </source>
</evidence>
<dbReference type="Pfam" id="PF00530">
    <property type="entry name" value="SRCR"/>
    <property type="match status" value="2"/>
</dbReference>
<dbReference type="InterPro" id="IPR017981">
    <property type="entry name" value="GPCR_2-like_7TM"/>
</dbReference>
<dbReference type="InterPro" id="IPR036772">
    <property type="entry name" value="SRCR-like_dom_sf"/>
</dbReference>
<evidence type="ECO:0000256" key="3">
    <source>
        <dbReference type="ARBA" id="ARBA00022989"/>
    </source>
</evidence>
<feature type="chain" id="PRO_5037409851" evidence="9">
    <location>
        <begin position="26"/>
        <end position="1312"/>
    </location>
</feature>
<feature type="compositionally biased region" description="Basic and acidic residues" evidence="7">
    <location>
        <begin position="1295"/>
        <end position="1312"/>
    </location>
</feature>
<dbReference type="PANTHER" id="PTHR45902">
    <property type="entry name" value="LATROPHILIN RECEPTOR-LIKE PROTEIN A"/>
    <property type="match status" value="1"/>
</dbReference>
<name>A0A913ZMY9_PATMI</name>
<evidence type="ECO:0000256" key="5">
    <source>
        <dbReference type="ARBA" id="ARBA00023157"/>
    </source>
</evidence>
<feature type="domain" description="SRCR" evidence="11">
    <location>
        <begin position="165"/>
        <end position="270"/>
    </location>
</feature>
<dbReference type="Pfam" id="PF00002">
    <property type="entry name" value="7tm_2"/>
    <property type="match status" value="1"/>
</dbReference>
<reference evidence="13" key="1">
    <citation type="submission" date="2022-11" db="UniProtKB">
        <authorList>
            <consortium name="EnsemblMetazoa"/>
        </authorList>
    </citation>
    <scope>IDENTIFICATION</scope>
</reference>
<evidence type="ECO:0000259" key="11">
    <source>
        <dbReference type="PROSITE" id="PS50287"/>
    </source>
</evidence>
<feature type="disulfide bond" evidence="6">
    <location>
        <begin position="127"/>
        <end position="137"/>
    </location>
</feature>
<dbReference type="Gene3D" id="1.20.1070.10">
    <property type="entry name" value="Rhodopsin 7-helix transmembrane proteins"/>
    <property type="match status" value="1"/>
</dbReference>
<evidence type="ECO:0000256" key="1">
    <source>
        <dbReference type="ARBA" id="ARBA00004141"/>
    </source>
</evidence>
<feature type="transmembrane region" description="Helical" evidence="8">
    <location>
        <begin position="999"/>
        <end position="1020"/>
    </location>
</feature>
<keyword evidence="2 8" id="KW-0812">Transmembrane</keyword>
<dbReference type="EnsemblMetazoa" id="XM_038196488.1">
    <property type="protein sequence ID" value="XP_038052416.1"/>
    <property type="gene ID" value="LOC119725128"/>
</dbReference>
<dbReference type="Proteomes" id="UP000887568">
    <property type="component" value="Unplaced"/>
</dbReference>
<feature type="signal peptide" evidence="9">
    <location>
        <begin position="1"/>
        <end position="25"/>
    </location>
</feature>
<feature type="domain" description="SRCR" evidence="11">
    <location>
        <begin position="279"/>
        <end position="381"/>
    </location>
</feature>
<dbReference type="GO" id="GO:0004930">
    <property type="term" value="F:G protein-coupled receptor activity"/>
    <property type="evidence" value="ECO:0007669"/>
    <property type="project" value="InterPro"/>
</dbReference>
<dbReference type="GO" id="GO:0007166">
    <property type="term" value="P:cell surface receptor signaling pathway"/>
    <property type="evidence" value="ECO:0007669"/>
    <property type="project" value="InterPro"/>
</dbReference>
<keyword evidence="9" id="KW-0732">Signal</keyword>
<dbReference type="InterPro" id="IPR001190">
    <property type="entry name" value="SRCR"/>
</dbReference>
<dbReference type="PROSITE" id="PS50287">
    <property type="entry name" value="SRCR_2"/>
    <property type="match status" value="3"/>
</dbReference>
<dbReference type="PROSITE" id="PS00524">
    <property type="entry name" value="SMB_1"/>
    <property type="match status" value="1"/>
</dbReference>
<dbReference type="SUPFAM" id="SSF81321">
    <property type="entry name" value="Family A G protein-coupled receptor-like"/>
    <property type="match status" value="1"/>
</dbReference>
<dbReference type="SUPFAM" id="SSF90188">
    <property type="entry name" value="Somatomedin B domain"/>
    <property type="match status" value="1"/>
</dbReference>
<feature type="transmembrane region" description="Helical" evidence="8">
    <location>
        <begin position="1040"/>
        <end position="1063"/>
    </location>
</feature>
<dbReference type="GO" id="GO:0016020">
    <property type="term" value="C:membrane"/>
    <property type="evidence" value="ECO:0007669"/>
    <property type="project" value="UniProtKB-SubCell"/>
</dbReference>
<dbReference type="PANTHER" id="PTHR45902:SF1">
    <property type="entry name" value="LATROPHILIN RECEPTOR-LIKE PROTEIN A"/>
    <property type="match status" value="1"/>
</dbReference>
<feature type="transmembrane region" description="Helical" evidence="8">
    <location>
        <begin position="1236"/>
        <end position="1259"/>
    </location>
</feature>
<dbReference type="InterPro" id="IPR000832">
    <property type="entry name" value="GPCR_2_secretin-like"/>
</dbReference>
<evidence type="ECO:0000256" key="6">
    <source>
        <dbReference type="PROSITE-ProRule" id="PRU00196"/>
    </source>
</evidence>
<feature type="disulfide bond" evidence="6">
    <location>
        <begin position="241"/>
        <end position="251"/>
    </location>
</feature>
<keyword evidence="5 6" id="KW-1015">Disulfide bond</keyword>
<evidence type="ECO:0000259" key="12">
    <source>
        <dbReference type="PROSITE" id="PS50958"/>
    </source>
</evidence>
<protein>
    <submittedName>
        <fullName evidence="13">Uncharacterized protein</fullName>
    </submittedName>
</protein>
<feature type="transmembrane region" description="Helical" evidence="8">
    <location>
        <begin position="929"/>
        <end position="953"/>
    </location>
</feature>
<feature type="compositionally biased region" description="Polar residues" evidence="7">
    <location>
        <begin position="1282"/>
        <end position="1294"/>
    </location>
</feature>
<comment type="subcellular location">
    <subcellularLocation>
        <location evidence="1">Membrane</location>
        <topology evidence="1">Multi-pass membrane protein</topology>
    </subcellularLocation>
</comment>
<dbReference type="OrthoDB" id="6134459at2759"/>
<evidence type="ECO:0000259" key="10">
    <source>
        <dbReference type="PROSITE" id="PS50261"/>
    </source>
</evidence>
<evidence type="ECO:0000256" key="9">
    <source>
        <dbReference type="SAM" id="SignalP"/>
    </source>
</evidence>
<dbReference type="InterPro" id="IPR053231">
    <property type="entry name" value="GPCR_LN-TM7"/>
</dbReference>
<feature type="transmembrane region" description="Helical" evidence="8">
    <location>
        <begin position="965"/>
        <end position="987"/>
    </location>
</feature>
<keyword evidence="4 8" id="KW-0472">Membrane</keyword>
<feature type="disulfide bond" evidence="6">
    <location>
        <begin position="319"/>
        <end position="380"/>
    </location>
</feature>
<dbReference type="InterPro" id="IPR001212">
    <property type="entry name" value="Somatomedin_B_dom"/>
</dbReference>
<accession>A0A913ZMY9</accession>
<evidence type="ECO:0000256" key="4">
    <source>
        <dbReference type="ARBA" id="ARBA00023136"/>
    </source>
</evidence>
<keyword evidence="3 8" id="KW-1133">Transmembrane helix</keyword>